<evidence type="ECO:0000259" key="1">
    <source>
        <dbReference type="PROSITE" id="PS51658"/>
    </source>
</evidence>
<dbReference type="SUPFAM" id="SSF103256">
    <property type="entry name" value="Hypothetical protein TM0160"/>
    <property type="match status" value="1"/>
</dbReference>
<protein>
    <recommendedName>
        <fullName evidence="1">BFN domain-containing protein</fullName>
    </recommendedName>
</protein>
<keyword evidence="3" id="KW-1185">Reference proteome</keyword>
<dbReference type="RefSeq" id="WP_047240169.1">
    <property type="nucleotide sequence ID" value="NZ_CP011541.1"/>
</dbReference>
<dbReference type="STRING" id="1050174.CEPID_06135"/>
<dbReference type="KEGG" id="cei:CEPID_06135"/>
<dbReference type="GO" id="GO:0004518">
    <property type="term" value="F:nuclease activity"/>
    <property type="evidence" value="ECO:0007669"/>
    <property type="project" value="InterPro"/>
</dbReference>
<dbReference type="Gene3D" id="3.10.690.10">
    <property type="entry name" value="Bifunctional nuclease domain"/>
    <property type="match status" value="1"/>
</dbReference>
<proteinExistence type="predicted"/>
<dbReference type="Proteomes" id="UP000035368">
    <property type="component" value="Chromosome"/>
</dbReference>
<sequence length="196" mass="21657">MALIHVDYLGVSTLGPAEKDCMVFWWAEQSRVLPIWVSPETAANLRKRPVWEDEFRPDAVLALSDLLNGGEDKVVSLAISTYFQGTFYGQIEFESGRSIELRPSDLAGLLFYVEVPISVEEATLVENSVYMPISELNRTFDFMVSDGVEMVSTGTAVVEETTFQAESEAPTASDDDDFAAFMRELGVSDEDLGGPH</sequence>
<organism evidence="2 3">
    <name type="scientific">Corynebacterium epidermidicanis</name>
    <dbReference type="NCBI Taxonomy" id="1050174"/>
    <lineage>
        <taxon>Bacteria</taxon>
        <taxon>Bacillati</taxon>
        <taxon>Actinomycetota</taxon>
        <taxon>Actinomycetes</taxon>
        <taxon>Mycobacteriales</taxon>
        <taxon>Corynebacteriaceae</taxon>
        <taxon>Corynebacterium</taxon>
    </lineage>
</organism>
<dbReference type="InterPro" id="IPR036104">
    <property type="entry name" value="BFN_sf"/>
</dbReference>
<dbReference type="PATRIC" id="fig|1050174.4.peg.1240"/>
<dbReference type="AlphaFoldDB" id="A0A0G3GW41"/>
<accession>A0A0G3GW41</accession>
<evidence type="ECO:0000313" key="2">
    <source>
        <dbReference type="EMBL" id="AKK03087.1"/>
    </source>
</evidence>
<reference evidence="2 3" key="1">
    <citation type="submission" date="2015-05" db="EMBL/GenBank/DDBJ databases">
        <title>Complete genome sequence of Corynebacterium epidermidicanis DSM 45586, isolated from the skin of a dog suffering from pruritus.</title>
        <authorList>
            <person name="Ruckert C."/>
            <person name="Albersmeier A."/>
            <person name="Winkler A."/>
            <person name="Tauch A."/>
        </authorList>
    </citation>
    <scope>NUCLEOTIDE SEQUENCE [LARGE SCALE GENOMIC DNA]</scope>
    <source>
        <strain evidence="2 3">DSM 45586</strain>
    </source>
</reference>
<feature type="domain" description="BFN" evidence="1">
    <location>
        <begin position="3"/>
        <end position="131"/>
    </location>
</feature>
<dbReference type="EMBL" id="CP011541">
    <property type="protein sequence ID" value="AKK03087.1"/>
    <property type="molecule type" value="Genomic_DNA"/>
</dbReference>
<gene>
    <name evidence="2" type="ORF">CEPID_06135</name>
</gene>
<name>A0A0G3GW41_9CORY</name>
<dbReference type="InterPro" id="IPR003729">
    <property type="entry name" value="Bi_nuclease_dom"/>
</dbReference>
<dbReference type="OrthoDB" id="9788698at2"/>
<evidence type="ECO:0000313" key="3">
    <source>
        <dbReference type="Proteomes" id="UP000035368"/>
    </source>
</evidence>
<dbReference type="PROSITE" id="PS51658">
    <property type="entry name" value="BFN"/>
    <property type="match status" value="1"/>
</dbReference>
<dbReference type="Pfam" id="PF02577">
    <property type="entry name" value="BFN_dom"/>
    <property type="match status" value="1"/>
</dbReference>